<accession>A0ABV7DV21</accession>
<keyword evidence="2" id="KW-1185">Reference proteome</keyword>
<dbReference type="PANTHER" id="PTHR43861:SF1">
    <property type="entry name" value="TRANS-ACONITATE 2-METHYLTRANSFERASE"/>
    <property type="match status" value="1"/>
</dbReference>
<dbReference type="PANTHER" id="PTHR43861">
    <property type="entry name" value="TRANS-ACONITATE 2-METHYLTRANSFERASE-RELATED"/>
    <property type="match status" value="1"/>
</dbReference>
<dbReference type="GO" id="GO:0032259">
    <property type="term" value="P:methylation"/>
    <property type="evidence" value="ECO:0007669"/>
    <property type="project" value="UniProtKB-KW"/>
</dbReference>
<dbReference type="GO" id="GO:0008168">
    <property type="term" value="F:methyltransferase activity"/>
    <property type="evidence" value="ECO:0007669"/>
    <property type="project" value="UniProtKB-KW"/>
</dbReference>
<evidence type="ECO:0000313" key="2">
    <source>
        <dbReference type="Proteomes" id="UP001595445"/>
    </source>
</evidence>
<dbReference type="RefSeq" id="WP_197647063.1">
    <property type="nucleotide sequence ID" value="NZ_JAEACP010000022.1"/>
</dbReference>
<dbReference type="CDD" id="cd02440">
    <property type="entry name" value="AdoMet_MTases"/>
    <property type="match status" value="1"/>
</dbReference>
<dbReference type="Gene3D" id="3.40.50.150">
    <property type="entry name" value="Vaccinia Virus protein VP39"/>
    <property type="match status" value="1"/>
</dbReference>
<reference evidence="2" key="1">
    <citation type="journal article" date="2019" name="Int. J. Syst. Evol. Microbiol.">
        <title>The Global Catalogue of Microorganisms (GCM) 10K type strain sequencing project: providing services to taxonomists for standard genome sequencing and annotation.</title>
        <authorList>
            <consortium name="The Broad Institute Genomics Platform"/>
            <consortium name="The Broad Institute Genome Sequencing Center for Infectious Disease"/>
            <person name="Wu L."/>
            <person name="Ma J."/>
        </authorList>
    </citation>
    <scope>NUCLEOTIDE SEQUENCE [LARGE SCALE GENOMIC DNA]</scope>
    <source>
        <strain evidence="2">KCTC 62102</strain>
    </source>
</reference>
<dbReference type="Pfam" id="PF13489">
    <property type="entry name" value="Methyltransf_23"/>
    <property type="match status" value="1"/>
</dbReference>
<gene>
    <name evidence="1" type="ORF">ACFOD6_08535</name>
</gene>
<dbReference type="EMBL" id="JBHRSM010000015">
    <property type="protein sequence ID" value="MFC3086094.1"/>
    <property type="molecule type" value="Genomic_DNA"/>
</dbReference>
<dbReference type="SUPFAM" id="SSF53335">
    <property type="entry name" value="S-adenosyl-L-methionine-dependent methyltransferases"/>
    <property type="match status" value="1"/>
</dbReference>
<dbReference type="Gene3D" id="1.10.150.290">
    <property type="entry name" value="S-adenosyl-L-methionine-dependent methyltransferases"/>
    <property type="match status" value="1"/>
</dbReference>
<keyword evidence="1" id="KW-0489">Methyltransferase</keyword>
<dbReference type="Proteomes" id="UP001595445">
    <property type="component" value="Unassembled WGS sequence"/>
</dbReference>
<sequence length="268" mass="29060">MAVKDWDPARYGAFRDLRLRPALDLLAQVGEVPNGDVIDLGCGDGAVGPALAARFKPDHHLIGVDASPAMLEKAGERLTQRGNRLYDGLTQADIRLWSAHTPPALIFSNAALNWLPDHAALMPRLAAMLAPGGVLAVQMPRQGDAPSHRLLREVAEALFPGRVPATPSPVLPAGDYARMLLPLGEVTAWTTDYVQMLDPVPQGHAVRAFTESTAMRPFVQALSPDEAQTYVTAYDAALADAYPSLPDGRVLFPFTRVFFILERSRCHP</sequence>
<dbReference type="InterPro" id="IPR023149">
    <property type="entry name" value="Trans_acon_MeTrfase_C"/>
</dbReference>
<proteinExistence type="predicted"/>
<comment type="caution">
    <text evidence="1">The sequence shown here is derived from an EMBL/GenBank/DDBJ whole genome shotgun (WGS) entry which is preliminary data.</text>
</comment>
<keyword evidence="1" id="KW-0808">Transferase</keyword>
<name>A0ABV7DV21_9RHOB</name>
<organism evidence="1 2">
    <name type="scientific">Tabrizicola soli</name>
    <dbReference type="NCBI Taxonomy" id="2185115"/>
    <lineage>
        <taxon>Bacteria</taxon>
        <taxon>Pseudomonadati</taxon>
        <taxon>Pseudomonadota</taxon>
        <taxon>Alphaproteobacteria</taxon>
        <taxon>Rhodobacterales</taxon>
        <taxon>Paracoccaceae</taxon>
        <taxon>Tabrizicola</taxon>
    </lineage>
</organism>
<evidence type="ECO:0000313" key="1">
    <source>
        <dbReference type="EMBL" id="MFC3086094.1"/>
    </source>
</evidence>
<dbReference type="InterPro" id="IPR029063">
    <property type="entry name" value="SAM-dependent_MTases_sf"/>
</dbReference>
<protein>
    <submittedName>
        <fullName evidence="1">Methyltransferase domain-containing protein</fullName>
    </submittedName>
</protein>